<protein>
    <submittedName>
        <fullName evidence="2">Uncharacterized protein</fullName>
    </submittedName>
</protein>
<evidence type="ECO:0000313" key="3">
    <source>
        <dbReference type="Proteomes" id="UP001443914"/>
    </source>
</evidence>
<evidence type="ECO:0000256" key="1">
    <source>
        <dbReference type="SAM" id="SignalP"/>
    </source>
</evidence>
<dbReference type="InterPro" id="IPR002160">
    <property type="entry name" value="Prot_inh_Kunz-lg"/>
</dbReference>
<dbReference type="GO" id="GO:0004866">
    <property type="term" value="F:endopeptidase inhibitor activity"/>
    <property type="evidence" value="ECO:0007669"/>
    <property type="project" value="InterPro"/>
</dbReference>
<dbReference type="PROSITE" id="PS00283">
    <property type="entry name" value="SOYBEAN_KUNITZ"/>
    <property type="match status" value="1"/>
</dbReference>
<dbReference type="SUPFAM" id="SSF50386">
    <property type="entry name" value="STI-like"/>
    <property type="match status" value="1"/>
</dbReference>
<name>A0AAW1N9V7_SAPOF</name>
<dbReference type="InterPro" id="IPR011065">
    <property type="entry name" value="Kunitz_inhibitor_STI-like_sf"/>
</dbReference>
<evidence type="ECO:0000313" key="2">
    <source>
        <dbReference type="EMBL" id="KAK9757107.1"/>
    </source>
</evidence>
<keyword evidence="3" id="KW-1185">Reference proteome</keyword>
<feature type="signal peptide" evidence="1">
    <location>
        <begin position="1"/>
        <end position="24"/>
    </location>
</feature>
<comment type="caution">
    <text evidence="2">The sequence shown here is derived from an EMBL/GenBank/DDBJ whole genome shotgun (WGS) entry which is preliminary data.</text>
</comment>
<reference evidence="2" key="1">
    <citation type="submission" date="2024-03" db="EMBL/GenBank/DDBJ databases">
        <title>WGS assembly of Saponaria officinalis var. Norfolk2.</title>
        <authorList>
            <person name="Jenkins J."/>
            <person name="Shu S."/>
            <person name="Grimwood J."/>
            <person name="Barry K."/>
            <person name="Goodstein D."/>
            <person name="Schmutz J."/>
            <person name="Leebens-Mack J."/>
            <person name="Osbourn A."/>
        </authorList>
    </citation>
    <scope>NUCLEOTIDE SEQUENCE [LARGE SCALE GENOMIC DNA]</scope>
    <source>
        <strain evidence="2">JIC</strain>
    </source>
</reference>
<sequence>MSSFLLFSASITLVLLSILPLSTAAYIVDVDGDPLLDGAKYYIVQITNTTSTSGLTHPKREGMSTLHYQRKN</sequence>
<feature type="chain" id="PRO_5043564895" evidence="1">
    <location>
        <begin position="25"/>
        <end position="72"/>
    </location>
</feature>
<dbReference type="EMBL" id="JBDFQZ010000001">
    <property type="protein sequence ID" value="KAK9757107.1"/>
    <property type="molecule type" value="Genomic_DNA"/>
</dbReference>
<accession>A0AAW1N9V7</accession>
<dbReference type="AlphaFoldDB" id="A0AAW1N9V7"/>
<organism evidence="2 3">
    <name type="scientific">Saponaria officinalis</name>
    <name type="common">Common soapwort</name>
    <name type="synonym">Lychnis saponaria</name>
    <dbReference type="NCBI Taxonomy" id="3572"/>
    <lineage>
        <taxon>Eukaryota</taxon>
        <taxon>Viridiplantae</taxon>
        <taxon>Streptophyta</taxon>
        <taxon>Embryophyta</taxon>
        <taxon>Tracheophyta</taxon>
        <taxon>Spermatophyta</taxon>
        <taxon>Magnoliopsida</taxon>
        <taxon>eudicotyledons</taxon>
        <taxon>Gunneridae</taxon>
        <taxon>Pentapetalae</taxon>
        <taxon>Caryophyllales</taxon>
        <taxon>Caryophyllaceae</taxon>
        <taxon>Caryophylleae</taxon>
        <taxon>Saponaria</taxon>
    </lineage>
</organism>
<proteinExistence type="predicted"/>
<gene>
    <name evidence="2" type="ORF">RND81_01G140100</name>
</gene>
<dbReference type="Proteomes" id="UP001443914">
    <property type="component" value="Unassembled WGS sequence"/>
</dbReference>
<keyword evidence="1" id="KW-0732">Signal</keyword>